<proteinExistence type="predicted"/>
<dbReference type="Pfam" id="PF19568">
    <property type="entry name" value="Spore_III_AA"/>
    <property type="match status" value="2"/>
</dbReference>
<reference evidence="4" key="1">
    <citation type="submission" date="2020-08" db="EMBL/GenBank/DDBJ databases">
        <authorList>
            <person name="Liu C."/>
            <person name="Sun Q."/>
        </authorList>
    </citation>
    <scope>NUCLEOTIDE SEQUENCE</scope>
    <source>
        <strain evidence="4">BX16</strain>
    </source>
</reference>
<dbReference type="GO" id="GO:0005524">
    <property type="term" value="F:ATP binding"/>
    <property type="evidence" value="ECO:0007669"/>
    <property type="project" value="UniProtKB-KW"/>
</dbReference>
<keyword evidence="2" id="KW-0067">ATP-binding</keyword>
<evidence type="ECO:0000256" key="1">
    <source>
        <dbReference type="ARBA" id="ARBA00022741"/>
    </source>
</evidence>
<evidence type="ECO:0000259" key="3">
    <source>
        <dbReference type="SMART" id="SM00382"/>
    </source>
</evidence>
<dbReference type="AlphaFoldDB" id="A0A923NCG3"/>
<keyword evidence="5" id="KW-1185">Reference proteome</keyword>
<sequence>MMKQNAGKRIDNILIKLPESMRDRIKKLPAQTLQQLEEIRIRTNTDTLLISGGREYSLRDGVEITAEVLEEILNRLLDYSYYAYEEELSRGYITIEGGHRVGICGRVTLENGQVHLIKDVSSLNIRRSREITGASEKILGAVLSPAKAPAESVPNAGISAGCGGDRSPAPSDLFGVCSSAAGCGDEKSLVTSDLSGVCPSAADYGRMVVRNTLIISPPKCGKTTMLRDLARNLSNAGFRIGICDERSEIAGCYDGKTSYDLGPRTDVLDGCPKADGILMLIRAMSPDVVMTDEIGKPEDAAAIRSALSAGVKIITTIHGSSFEDAAKSAVGSLITDHVFETLIFLSAQPVTGTVEKILRMPEVSHG</sequence>
<organism evidence="4 5">
    <name type="scientific">Lentihominibacter faecis</name>
    <dbReference type="NCBI Taxonomy" id="2764712"/>
    <lineage>
        <taxon>Bacteria</taxon>
        <taxon>Bacillati</taxon>
        <taxon>Bacillota</taxon>
        <taxon>Clostridia</taxon>
        <taxon>Peptostreptococcales</taxon>
        <taxon>Anaerovoracaceae</taxon>
        <taxon>Lentihominibacter</taxon>
    </lineage>
</organism>
<dbReference type="Proteomes" id="UP000644115">
    <property type="component" value="Unassembled WGS sequence"/>
</dbReference>
<dbReference type="EMBL" id="JACRWC010000023">
    <property type="protein sequence ID" value="MBC5998621.1"/>
    <property type="molecule type" value="Genomic_DNA"/>
</dbReference>
<protein>
    <recommendedName>
        <fullName evidence="3">AAA+ ATPase domain-containing protein</fullName>
    </recommendedName>
</protein>
<dbReference type="SUPFAM" id="SSF52540">
    <property type="entry name" value="P-loop containing nucleoside triphosphate hydrolases"/>
    <property type="match status" value="1"/>
</dbReference>
<dbReference type="InterPro" id="IPR027417">
    <property type="entry name" value="P-loop_NTPase"/>
</dbReference>
<dbReference type="SMART" id="SM00382">
    <property type="entry name" value="AAA"/>
    <property type="match status" value="1"/>
</dbReference>
<dbReference type="InterPro" id="IPR045735">
    <property type="entry name" value="Spore_III_AA_AAA+_ATPase"/>
</dbReference>
<evidence type="ECO:0000256" key="2">
    <source>
        <dbReference type="ARBA" id="ARBA00022840"/>
    </source>
</evidence>
<evidence type="ECO:0000313" key="5">
    <source>
        <dbReference type="Proteomes" id="UP000644115"/>
    </source>
</evidence>
<keyword evidence="1" id="KW-0547">Nucleotide-binding</keyword>
<accession>A0A923NCG3</accession>
<dbReference type="PANTHER" id="PTHR20953:SF3">
    <property type="entry name" value="P-LOOP CONTAINING NUCLEOSIDE TRIPHOSPHATE HYDROLASES SUPERFAMILY PROTEIN"/>
    <property type="match status" value="1"/>
</dbReference>
<feature type="domain" description="AAA+ ATPase" evidence="3">
    <location>
        <begin position="208"/>
        <end position="349"/>
    </location>
</feature>
<gene>
    <name evidence="4" type="ORF">H8876_01110</name>
</gene>
<dbReference type="InterPro" id="IPR003593">
    <property type="entry name" value="AAA+_ATPase"/>
</dbReference>
<dbReference type="PANTHER" id="PTHR20953">
    <property type="entry name" value="KINASE-RELATED"/>
    <property type="match status" value="1"/>
</dbReference>
<name>A0A923NCG3_9FIRM</name>
<dbReference type="RefSeq" id="WP_249286183.1">
    <property type="nucleotide sequence ID" value="NZ_JACRWC010000023.1"/>
</dbReference>
<comment type="caution">
    <text evidence="4">The sequence shown here is derived from an EMBL/GenBank/DDBJ whole genome shotgun (WGS) entry which is preliminary data.</text>
</comment>
<evidence type="ECO:0000313" key="4">
    <source>
        <dbReference type="EMBL" id="MBC5998621.1"/>
    </source>
</evidence>
<dbReference type="Gene3D" id="3.40.50.300">
    <property type="entry name" value="P-loop containing nucleotide triphosphate hydrolases"/>
    <property type="match status" value="1"/>
</dbReference>